<keyword evidence="8 14" id="KW-0479">Metal-binding</keyword>
<protein>
    <recommendedName>
        <fullName evidence="14">Ubiquinol oxidase</fullName>
        <ecNumber evidence="14">1.10.3.11</ecNumber>
    </recommendedName>
</protein>
<comment type="subunit">
    <text evidence="4">Homodimer; disulfide-linked.</text>
</comment>
<keyword evidence="11 14" id="KW-0560">Oxidoreductase</keyword>
<dbReference type="GO" id="GO:0098803">
    <property type="term" value="C:respiratory chain complex"/>
    <property type="evidence" value="ECO:0007669"/>
    <property type="project" value="UniProtKB-UniRule"/>
</dbReference>
<dbReference type="GO" id="GO:0010230">
    <property type="term" value="P:alternative respiration"/>
    <property type="evidence" value="ECO:0007669"/>
    <property type="project" value="TreeGrafter"/>
</dbReference>
<evidence type="ECO:0000256" key="13">
    <source>
        <dbReference type="ARBA" id="ARBA00023136"/>
    </source>
</evidence>
<evidence type="ECO:0000256" key="12">
    <source>
        <dbReference type="ARBA" id="ARBA00023004"/>
    </source>
</evidence>
<proteinExistence type="inferred from homology"/>
<dbReference type="Gene3D" id="1.20.1260.140">
    <property type="entry name" value="Alternative oxidase"/>
    <property type="match status" value="1"/>
</dbReference>
<keyword evidence="5" id="KW-0813">Transport</keyword>
<dbReference type="PANTHER" id="PTHR31803">
    <property type="entry name" value="ALTERNATIVE OXIDASE"/>
    <property type="match status" value="1"/>
</dbReference>
<dbReference type="GO" id="GO:0102721">
    <property type="term" value="F:ubiquinol:oxygen oxidoreductase activity"/>
    <property type="evidence" value="ECO:0007669"/>
    <property type="project" value="UniProtKB-EC"/>
</dbReference>
<dbReference type="AlphaFoldDB" id="A0A7J7LVU7"/>
<gene>
    <name evidence="15" type="ORF">GIB67_009031</name>
</gene>
<keyword evidence="10" id="KW-1133">Transmembrane helix</keyword>
<evidence type="ECO:0000313" key="16">
    <source>
        <dbReference type="Proteomes" id="UP000541444"/>
    </source>
</evidence>
<evidence type="ECO:0000256" key="8">
    <source>
        <dbReference type="ARBA" id="ARBA00022723"/>
    </source>
</evidence>
<evidence type="ECO:0000256" key="7">
    <source>
        <dbReference type="ARBA" id="ARBA00022692"/>
    </source>
</evidence>
<keyword evidence="7 14" id="KW-0812">Transmembrane</keyword>
<dbReference type="Pfam" id="PF01786">
    <property type="entry name" value="AOX"/>
    <property type="match status" value="1"/>
</dbReference>
<accession>A0A7J7LVU7</accession>
<evidence type="ECO:0000256" key="6">
    <source>
        <dbReference type="ARBA" id="ARBA00022660"/>
    </source>
</evidence>
<dbReference type="Proteomes" id="UP000541444">
    <property type="component" value="Unassembled WGS sequence"/>
</dbReference>
<evidence type="ECO:0000256" key="14">
    <source>
        <dbReference type="RuleBase" id="RU003779"/>
    </source>
</evidence>
<keyword evidence="6 14" id="KW-0679">Respiratory chain</keyword>
<dbReference type="GO" id="GO:0005743">
    <property type="term" value="C:mitochondrial inner membrane"/>
    <property type="evidence" value="ECO:0007669"/>
    <property type="project" value="UniProtKB-SubCell"/>
</dbReference>
<keyword evidence="16" id="KW-1185">Reference proteome</keyword>
<comment type="cofactor">
    <cofactor evidence="14">
        <name>Fe cation</name>
        <dbReference type="ChEBI" id="CHEBI:24875"/>
    </cofactor>
    <text evidence="14">Binds 2 iron ions per subunit.</text>
</comment>
<comment type="subcellular location">
    <subcellularLocation>
        <location evidence="2">Mitochondrion inner membrane</location>
        <topology evidence="2">Multi-pass membrane protein</topology>
    </subcellularLocation>
</comment>
<evidence type="ECO:0000256" key="10">
    <source>
        <dbReference type="ARBA" id="ARBA00022989"/>
    </source>
</evidence>
<dbReference type="EC" id="1.10.3.11" evidence="14"/>
<reference evidence="15 16" key="1">
    <citation type="journal article" date="2020" name="IScience">
        <title>Genome Sequencing of the Endangered Kingdonia uniflora (Circaeasteraceae, Ranunculales) Reveals Potential Mechanisms of Evolutionary Specialization.</title>
        <authorList>
            <person name="Sun Y."/>
            <person name="Deng T."/>
            <person name="Zhang A."/>
            <person name="Moore M.J."/>
            <person name="Landis J.B."/>
            <person name="Lin N."/>
            <person name="Zhang H."/>
            <person name="Zhang X."/>
            <person name="Huang J."/>
            <person name="Zhang X."/>
            <person name="Sun H."/>
            <person name="Wang H."/>
        </authorList>
    </citation>
    <scope>NUCLEOTIDE SEQUENCE [LARGE SCALE GENOMIC DNA]</scope>
    <source>
        <strain evidence="15">TB1705</strain>
        <tissue evidence="15">Leaf</tissue>
    </source>
</reference>
<comment type="caution">
    <text evidence="15">The sequence shown here is derived from an EMBL/GenBank/DDBJ whole genome shotgun (WGS) entry which is preliminary data.</text>
</comment>
<dbReference type="InterPro" id="IPR002680">
    <property type="entry name" value="AOX"/>
</dbReference>
<evidence type="ECO:0000256" key="2">
    <source>
        <dbReference type="ARBA" id="ARBA00004448"/>
    </source>
</evidence>
<name>A0A7J7LVU7_9MAGN</name>
<keyword evidence="13 14" id="KW-0472">Membrane</keyword>
<comment type="similarity">
    <text evidence="3 14">Belongs to the alternative oxidase family.</text>
</comment>
<dbReference type="OrthoDB" id="16906at2759"/>
<dbReference type="GO" id="GO:0046872">
    <property type="term" value="F:metal ion binding"/>
    <property type="evidence" value="ECO:0007669"/>
    <property type="project" value="UniProtKB-UniRule"/>
</dbReference>
<evidence type="ECO:0000256" key="1">
    <source>
        <dbReference type="ARBA" id="ARBA00001192"/>
    </source>
</evidence>
<evidence type="ECO:0000256" key="11">
    <source>
        <dbReference type="ARBA" id="ARBA00023002"/>
    </source>
</evidence>
<evidence type="ECO:0000256" key="4">
    <source>
        <dbReference type="ARBA" id="ARBA00011748"/>
    </source>
</evidence>
<evidence type="ECO:0000256" key="3">
    <source>
        <dbReference type="ARBA" id="ARBA00008388"/>
    </source>
</evidence>
<evidence type="ECO:0000256" key="5">
    <source>
        <dbReference type="ARBA" id="ARBA00022448"/>
    </source>
</evidence>
<sequence length="236" mass="26934">MSLILLKEDEEGRSSSDWRGSEIEDHEPPCHGFDELHENYCEWMLFFDQRRYGCRAMMLEIVAAVPAYLASPKLAHRVVGYLEEEAIHSYIEFLKELDKGKIENVPAPAIVIDYWRLSADSTLRDVVMVVRADEAHHRDVNHFASVYLLLKAMEHELEYNATWLSVKGMDLKVPGIAEEHPGFRYVEALELCGAICRGHDVGARYHPNGVAVQPRARCVCLHILDVSYWNGALRLA</sequence>
<organism evidence="15 16">
    <name type="scientific">Kingdonia uniflora</name>
    <dbReference type="NCBI Taxonomy" id="39325"/>
    <lineage>
        <taxon>Eukaryota</taxon>
        <taxon>Viridiplantae</taxon>
        <taxon>Streptophyta</taxon>
        <taxon>Embryophyta</taxon>
        <taxon>Tracheophyta</taxon>
        <taxon>Spermatophyta</taxon>
        <taxon>Magnoliopsida</taxon>
        <taxon>Ranunculales</taxon>
        <taxon>Circaeasteraceae</taxon>
        <taxon>Kingdonia</taxon>
    </lineage>
</organism>
<dbReference type="EMBL" id="JACGCM010001965">
    <property type="protein sequence ID" value="KAF6146745.1"/>
    <property type="molecule type" value="Genomic_DNA"/>
</dbReference>
<dbReference type="GO" id="GO:0106292">
    <property type="term" value="F:superoxide-generating NADPH oxidase activity"/>
    <property type="evidence" value="ECO:0007669"/>
    <property type="project" value="UniProtKB-ARBA"/>
</dbReference>
<keyword evidence="12 14" id="KW-0408">Iron</keyword>
<dbReference type="InterPro" id="IPR038659">
    <property type="entry name" value="AOX_sf"/>
</dbReference>
<keyword evidence="9 14" id="KW-0249">Electron transport</keyword>
<dbReference type="GO" id="GO:0009916">
    <property type="term" value="F:alternative oxidase activity"/>
    <property type="evidence" value="ECO:0007669"/>
    <property type="project" value="UniProtKB-UniRule"/>
</dbReference>
<comment type="catalytic activity">
    <reaction evidence="1 14">
        <text>2 a ubiquinol + O2 = 2 a ubiquinone + 2 H2O</text>
        <dbReference type="Rhea" id="RHEA:30255"/>
        <dbReference type="Rhea" id="RHEA-COMP:9565"/>
        <dbReference type="Rhea" id="RHEA-COMP:9566"/>
        <dbReference type="ChEBI" id="CHEBI:15377"/>
        <dbReference type="ChEBI" id="CHEBI:15379"/>
        <dbReference type="ChEBI" id="CHEBI:16389"/>
        <dbReference type="ChEBI" id="CHEBI:17976"/>
        <dbReference type="EC" id="1.10.3.11"/>
    </reaction>
</comment>
<evidence type="ECO:0000313" key="15">
    <source>
        <dbReference type="EMBL" id="KAF6146745.1"/>
    </source>
</evidence>
<evidence type="ECO:0000256" key="9">
    <source>
        <dbReference type="ARBA" id="ARBA00022982"/>
    </source>
</evidence>
<dbReference type="PANTHER" id="PTHR31803:SF3">
    <property type="entry name" value="ALTERNATIVE OXIDASE"/>
    <property type="match status" value="1"/>
</dbReference>